<organism evidence="14 15">
    <name type="scientific">Fusarium kuroshium</name>
    <dbReference type="NCBI Taxonomy" id="2010991"/>
    <lineage>
        <taxon>Eukaryota</taxon>
        <taxon>Fungi</taxon>
        <taxon>Dikarya</taxon>
        <taxon>Ascomycota</taxon>
        <taxon>Pezizomycotina</taxon>
        <taxon>Sordariomycetes</taxon>
        <taxon>Hypocreomycetidae</taxon>
        <taxon>Hypocreales</taxon>
        <taxon>Nectriaceae</taxon>
        <taxon>Fusarium</taxon>
        <taxon>Fusarium solani species complex</taxon>
    </lineage>
</organism>
<dbReference type="InterPro" id="IPR012164">
    <property type="entry name" value="Rpa12/Rpb9/Rpc10/TFS"/>
</dbReference>
<sequence>MATPQSTTSYDDASGDKKLEQITFRFCSECSNMLYPKEDVDSHKLQFTCRTCQYTEDAQSTCVFRNVLNTSAGETAGVTQDVGSDPTLPRSNKTCPSCKHEEAVFFQSQQRSAETGMKLFYVCCECGHIFT</sequence>
<evidence type="ECO:0000256" key="7">
    <source>
        <dbReference type="ARBA" id="ARBA00023163"/>
    </source>
</evidence>
<evidence type="ECO:0000256" key="9">
    <source>
        <dbReference type="PIRNR" id="PIRNR005586"/>
    </source>
</evidence>
<dbReference type="SMART" id="SM00661">
    <property type="entry name" value="RPOL9"/>
    <property type="match status" value="1"/>
</dbReference>
<dbReference type="GO" id="GO:0006367">
    <property type="term" value="P:transcription initiation at RNA polymerase II promoter"/>
    <property type="evidence" value="ECO:0007669"/>
    <property type="project" value="TreeGrafter"/>
</dbReference>
<evidence type="ECO:0000313" key="15">
    <source>
        <dbReference type="Proteomes" id="UP000277212"/>
    </source>
</evidence>
<name>A0A3M2SN25_9HYPO</name>
<dbReference type="InterPro" id="IPR034012">
    <property type="entry name" value="Zn_ribbon_RPB9_C"/>
</dbReference>
<dbReference type="CDD" id="cd10508">
    <property type="entry name" value="Zn-ribbon_RPB9"/>
    <property type="match status" value="1"/>
</dbReference>
<keyword evidence="6 10" id="KW-0862">Zinc</keyword>
<gene>
    <name evidence="14" type="ORF">CDV36_001329</name>
</gene>
<dbReference type="OrthoDB" id="282270at2759"/>
<evidence type="ECO:0000256" key="1">
    <source>
        <dbReference type="ARBA" id="ARBA00004604"/>
    </source>
</evidence>
<dbReference type="STRING" id="2010991.A0A3M2SN25"/>
<reference evidence="14 15" key="1">
    <citation type="submission" date="2017-06" db="EMBL/GenBank/DDBJ databases">
        <title>Comparative genomic analysis of Ambrosia Fusariam Clade fungi.</title>
        <authorList>
            <person name="Stajich J.E."/>
            <person name="Carrillo J."/>
            <person name="Kijimoto T."/>
            <person name="Eskalen A."/>
            <person name="O'Donnell K."/>
            <person name="Kasson M."/>
        </authorList>
    </citation>
    <scope>NUCLEOTIDE SEQUENCE [LARGE SCALE GENOMIC DNA]</scope>
    <source>
        <strain evidence="14">UCR3666</strain>
    </source>
</reference>
<comment type="caution">
    <text evidence="14">The sequence shown here is derived from an EMBL/GenBank/DDBJ whole genome shotgun (WGS) entry which is preliminary data.</text>
</comment>
<evidence type="ECO:0000256" key="3">
    <source>
        <dbReference type="ARBA" id="ARBA00022478"/>
    </source>
</evidence>
<dbReference type="GO" id="GO:0006283">
    <property type="term" value="P:transcription-coupled nucleotide-excision repair"/>
    <property type="evidence" value="ECO:0007669"/>
    <property type="project" value="TreeGrafter"/>
</dbReference>
<feature type="domain" description="TFIIS-type" evidence="13">
    <location>
        <begin position="91"/>
        <end position="131"/>
    </location>
</feature>
<evidence type="ECO:0000313" key="14">
    <source>
        <dbReference type="EMBL" id="RMJ18974.1"/>
    </source>
</evidence>
<dbReference type="Gene3D" id="2.20.25.10">
    <property type="match status" value="2"/>
</dbReference>
<evidence type="ECO:0000256" key="10">
    <source>
        <dbReference type="PIRSR" id="PIRSR005586-1"/>
    </source>
</evidence>
<feature type="binding site" evidence="10">
    <location>
        <position position="98"/>
    </location>
    <ligand>
        <name>Zn(2+)</name>
        <dbReference type="ChEBI" id="CHEBI:29105"/>
        <label>2</label>
    </ligand>
</feature>
<dbReference type="FunFam" id="2.20.25.10:FF:000008">
    <property type="entry name" value="DNA-directed RNA polymerase II subunit RPB9"/>
    <property type="match status" value="1"/>
</dbReference>
<evidence type="ECO:0000256" key="11">
    <source>
        <dbReference type="PIRSR" id="PIRSR005586-2"/>
    </source>
</evidence>
<dbReference type="GO" id="GO:0008270">
    <property type="term" value="F:zinc ion binding"/>
    <property type="evidence" value="ECO:0007669"/>
    <property type="project" value="UniProtKB-KW"/>
</dbReference>
<keyword evidence="5 11" id="KW-0863">Zinc-finger</keyword>
<protein>
    <recommendedName>
        <fullName evidence="9">DNA-directed RNA polymerase subunit</fullName>
    </recommendedName>
</protein>
<feature type="binding site" evidence="10">
    <location>
        <position position="52"/>
    </location>
    <ligand>
        <name>Zn(2+)</name>
        <dbReference type="ChEBI" id="CHEBI:29105"/>
        <label>1</label>
    </ligand>
</feature>
<comment type="subunit">
    <text evidence="2">Component of the RNA polymerase II (Pol II) complex consisting of 12 subunits.</text>
</comment>
<comment type="subcellular location">
    <subcellularLocation>
        <location evidence="1">Nucleus</location>
        <location evidence="1">Nucleolus</location>
    </subcellularLocation>
</comment>
<evidence type="ECO:0000256" key="12">
    <source>
        <dbReference type="RuleBase" id="RU003474"/>
    </source>
</evidence>
<dbReference type="GO" id="GO:0003676">
    <property type="term" value="F:nucleic acid binding"/>
    <property type="evidence" value="ECO:0007669"/>
    <property type="project" value="InterPro"/>
</dbReference>
<dbReference type="PANTHER" id="PTHR11239">
    <property type="entry name" value="DNA-DIRECTED RNA POLYMERASE"/>
    <property type="match status" value="1"/>
</dbReference>
<dbReference type="EMBL" id="NKUJ01000013">
    <property type="protein sequence ID" value="RMJ18974.1"/>
    <property type="molecule type" value="Genomic_DNA"/>
</dbReference>
<dbReference type="GO" id="GO:0001193">
    <property type="term" value="P:maintenance of transcriptional fidelity during transcription elongation by RNA polymerase II"/>
    <property type="evidence" value="ECO:0007669"/>
    <property type="project" value="TreeGrafter"/>
</dbReference>
<keyword evidence="8 9" id="KW-0539">Nucleus</keyword>
<dbReference type="SMART" id="SM00440">
    <property type="entry name" value="ZnF_C2C2"/>
    <property type="match status" value="1"/>
</dbReference>
<dbReference type="InterPro" id="IPR001529">
    <property type="entry name" value="Zn_ribbon_RPB9"/>
</dbReference>
<dbReference type="PROSITE" id="PS00466">
    <property type="entry name" value="ZF_TFIIS_1"/>
    <property type="match status" value="1"/>
</dbReference>
<proteinExistence type="inferred from homology"/>
<dbReference type="Pfam" id="PF01096">
    <property type="entry name" value="Zn_ribbon_TFIIS"/>
    <property type="match status" value="1"/>
</dbReference>
<dbReference type="GO" id="GO:0005730">
    <property type="term" value="C:nucleolus"/>
    <property type="evidence" value="ECO:0007669"/>
    <property type="project" value="UniProtKB-SubCell"/>
</dbReference>
<dbReference type="InterPro" id="IPR001222">
    <property type="entry name" value="Znf_TFIIS"/>
</dbReference>
<dbReference type="Pfam" id="PF02150">
    <property type="entry name" value="Zn_ribbon_RPB9"/>
    <property type="match status" value="1"/>
</dbReference>
<feature type="zinc finger region" description="C4-type" evidence="11">
    <location>
        <begin position="27"/>
        <end position="52"/>
    </location>
</feature>
<evidence type="ECO:0000256" key="5">
    <source>
        <dbReference type="ARBA" id="ARBA00022771"/>
    </source>
</evidence>
<dbReference type="Proteomes" id="UP000277212">
    <property type="component" value="Unassembled WGS sequence"/>
</dbReference>
<dbReference type="SUPFAM" id="SSF57783">
    <property type="entry name" value="Zinc beta-ribbon"/>
    <property type="match status" value="2"/>
</dbReference>
<dbReference type="GO" id="GO:0003899">
    <property type="term" value="F:DNA-directed RNA polymerase activity"/>
    <property type="evidence" value="ECO:0007669"/>
    <property type="project" value="InterPro"/>
</dbReference>
<comment type="function">
    <text evidence="9">DNA-dependent RNA polymerase catalyzes the transcription of DNA into RNA using the four ribonucleoside triphosphates as substrates.</text>
</comment>
<dbReference type="AlphaFoldDB" id="A0A3M2SN25"/>
<dbReference type="FunFam" id="2.20.25.10:FF:000016">
    <property type="entry name" value="DNA-directed RNA polymerase II subunit RPB9"/>
    <property type="match status" value="1"/>
</dbReference>
<feature type="binding site" evidence="10">
    <location>
        <position position="30"/>
    </location>
    <ligand>
        <name>Zn(2+)</name>
        <dbReference type="ChEBI" id="CHEBI:29105"/>
        <label>1</label>
    </ligand>
</feature>
<evidence type="ECO:0000259" key="13">
    <source>
        <dbReference type="PROSITE" id="PS51133"/>
    </source>
</evidence>
<feature type="binding site" evidence="10">
    <location>
        <position position="49"/>
    </location>
    <ligand>
        <name>Zn(2+)</name>
        <dbReference type="ChEBI" id="CHEBI:29105"/>
        <label>1</label>
    </ligand>
</feature>
<evidence type="ECO:0000256" key="6">
    <source>
        <dbReference type="ARBA" id="ARBA00022833"/>
    </source>
</evidence>
<keyword evidence="7 9" id="KW-0804">Transcription</keyword>
<comment type="similarity">
    <text evidence="9 12">Belongs to the archaeal rpoM/eukaryotic RPA12/RPB9/RPC11 RNA polymerase family.</text>
</comment>
<keyword evidence="3 9" id="KW-0240">DNA-directed RNA polymerase</keyword>
<feature type="binding site" evidence="10">
    <location>
        <position position="95"/>
    </location>
    <ligand>
        <name>Zn(2+)</name>
        <dbReference type="ChEBI" id="CHEBI:29105"/>
        <label>2</label>
    </ligand>
</feature>
<dbReference type="PROSITE" id="PS51133">
    <property type="entry name" value="ZF_TFIIS_2"/>
    <property type="match status" value="1"/>
</dbReference>
<feature type="binding site" evidence="10">
    <location>
        <position position="123"/>
    </location>
    <ligand>
        <name>Zn(2+)</name>
        <dbReference type="ChEBI" id="CHEBI:29105"/>
        <label>2</label>
    </ligand>
</feature>
<accession>A0A3M2SN25</accession>
<evidence type="ECO:0000256" key="4">
    <source>
        <dbReference type="ARBA" id="ARBA00022723"/>
    </source>
</evidence>
<feature type="binding site" evidence="10">
    <location>
        <position position="27"/>
    </location>
    <ligand>
        <name>Zn(2+)</name>
        <dbReference type="ChEBI" id="CHEBI:29105"/>
        <label>1</label>
    </ligand>
</feature>
<dbReference type="PIRSF" id="PIRSF005586">
    <property type="entry name" value="RNApol_RpoM"/>
    <property type="match status" value="1"/>
</dbReference>
<keyword evidence="15" id="KW-1185">Reference proteome</keyword>
<dbReference type="PANTHER" id="PTHR11239:SF1">
    <property type="entry name" value="DNA-DIRECTED RNA POLYMERASE II SUBUNIT RPB9"/>
    <property type="match status" value="1"/>
</dbReference>
<feature type="binding site" evidence="10">
    <location>
        <position position="126"/>
    </location>
    <ligand>
        <name>Zn(2+)</name>
        <dbReference type="ChEBI" id="CHEBI:29105"/>
        <label>2</label>
    </ligand>
</feature>
<evidence type="ECO:0000256" key="2">
    <source>
        <dbReference type="ARBA" id="ARBA00011730"/>
    </source>
</evidence>
<evidence type="ECO:0000256" key="8">
    <source>
        <dbReference type="ARBA" id="ARBA00023242"/>
    </source>
</evidence>
<keyword evidence="4 10" id="KW-0479">Metal-binding</keyword>
<dbReference type="GO" id="GO:0005665">
    <property type="term" value="C:RNA polymerase II, core complex"/>
    <property type="evidence" value="ECO:0007669"/>
    <property type="project" value="TreeGrafter"/>
</dbReference>